<reference evidence="2 3" key="1">
    <citation type="submission" date="2017-05" db="EMBL/GenBank/DDBJ databases">
        <authorList>
            <person name="Varghese N."/>
            <person name="Submissions S."/>
        </authorList>
    </citation>
    <scope>NUCLEOTIDE SEQUENCE [LARGE SCALE GENOMIC DNA]</scope>
    <source>
        <strain evidence="2 3">DSM 19504</strain>
    </source>
</reference>
<organism evidence="2 3">
    <name type="scientific">Halorubrum cibi</name>
    <dbReference type="NCBI Taxonomy" id="413815"/>
    <lineage>
        <taxon>Archaea</taxon>
        <taxon>Methanobacteriati</taxon>
        <taxon>Methanobacteriota</taxon>
        <taxon>Stenosarchaea group</taxon>
        <taxon>Halobacteria</taxon>
        <taxon>Halobacteriales</taxon>
        <taxon>Haloferacaceae</taxon>
        <taxon>Halorubrum</taxon>
    </lineage>
</organism>
<proteinExistence type="predicted"/>
<protein>
    <submittedName>
        <fullName evidence="2">Uncharacterized protein</fullName>
    </submittedName>
</protein>
<sequence>MSLGHSGSFTVTKDSEFRCGTCKARCTRSPNGDLEYGHLIGCPNRPEEFAKSTSDGSRYYRGEDADDGADGGASA</sequence>
<accession>A0A521F3V2</accession>
<evidence type="ECO:0000313" key="3">
    <source>
        <dbReference type="Proteomes" id="UP000319712"/>
    </source>
</evidence>
<name>A0A521F3V2_9EURY</name>
<gene>
    <name evidence="2" type="ORF">SAMN06264867_11813</name>
</gene>
<evidence type="ECO:0000256" key="1">
    <source>
        <dbReference type="SAM" id="MobiDB-lite"/>
    </source>
</evidence>
<evidence type="ECO:0000313" key="2">
    <source>
        <dbReference type="EMBL" id="SMO90809.1"/>
    </source>
</evidence>
<dbReference type="Proteomes" id="UP000319712">
    <property type="component" value="Unassembled WGS sequence"/>
</dbReference>
<dbReference type="AlphaFoldDB" id="A0A521F3V2"/>
<dbReference type="RefSeq" id="WP_142987825.1">
    <property type="nucleotide sequence ID" value="NZ_FXTD01000018.1"/>
</dbReference>
<dbReference type="OrthoDB" id="325348at2157"/>
<feature type="region of interest" description="Disordered" evidence="1">
    <location>
        <begin position="45"/>
        <end position="75"/>
    </location>
</feature>
<keyword evidence="3" id="KW-1185">Reference proteome</keyword>
<dbReference type="EMBL" id="FXTD01000018">
    <property type="protein sequence ID" value="SMO90809.1"/>
    <property type="molecule type" value="Genomic_DNA"/>
</dbReference>